<name>A0AAQ3RVE4_VIGMU</name>
<keyword evidence="6" id="KW-1185">Reference proteome</keyword>
<dbReference type="PANTHER" id="PTHR43180">
    <property type="entry name" value="3-OXOACYL-(ACYL-CARRIER-PROTEIN) REDUCTASE (AFU_ORTHOLOGUE AFUA_6G11210)"/>
    <property type="match status" value="1"/>
</dbReference>
<keyword evidence="3" id="KW-0520">NAD</keyword>
<proteinExistence type="inferred from homology"/>
<dbReference type="EMBL" id="CP144695">
    <property type="protein sequence ID" value="WVZ05884.1"/>
    <property type="molecule type" value="Genomic_DNA"/>
</dbReference>
<gene>
    <name evidence="5" type="ORF">V8G54_019230</name>
</gene>
<dbReference type="Proteomes" id="UP001374535">
    <property type="component" value="Chromosome 6"/>
</dbReference>
<dbReference type="GO" id="GO:0016491">
    <property type="term" value="F:oxidoreductase activity"/>
    <property type="evidence" value="ECO:0007669"/>
    <property type="project" value="UniProtKB-KW"/>
</dbReference>
<comment type="similarity">
    <text evidence="1">Belongs to the short-chain dehydrogenases/reductases (SDR) family.</text>
</comment>
<dbReference type="PROSITE" id="PS00061">
    <property type="entry name" value="ADH_SHORT"/>
    <property type="match status" value="1"/>
</dbReference>
<keyword evidence="4" id="KW-0443">Lipid metabolism</keyword>
<dbReference type="Gene3D" id="3.40.50.720">
    <property type="entry name" value="NAD(P)-binding Rossmann-like Domain"/>
    <property type="match status" value="1"/>
</dbReference>
<dbReference type="NCBIfam" id="NF005559">
    <property type="entry name" value="PRK07231.1"/>
    <property type="match status" value="1"/>
</dbReference>
<organism evidence="5 6">
    <name type="scientific">Vigna mungo</name>
    <name type="common">Black gram</name>
    <name type="synonym">Phaseolus mungo</name>
    <dbReference type="NCBI Taxonomy" id="3915"/>
    <lineage>
        <taxon>Eukaryota</taxon>
        <taxon>Viridiplantae</taxon>
        <taxon>Streptophyta</taxon>
        <taxon>Embryophyta</taxon>
        <taxon>Tracheophyta</taxon>
        <taxon>Spermatophyta</taxon>
        <taxon>Magnoliopsida</taxon>
        <taxon>eudicotyledons</taxon>
        <taxon>Gunneridae</taxon>
        <taxon>Pentapetalae</taxon>
        <taxon>rosids</taxon>
        <taxon>fabids</taxon>
        <taxon>Fabales</taxon>
        <taxon>Fabaceae</taxon>
        <taxon>Papilionoideae</taxon>
        <taxon>50 kb inversion clade</taxon>
        <taxon>NPAAA clade</taxon>
        <taxon>indigoferoid/millettioid clade</taxon>
        <taxon>Phaseoleae</taxon>
        <taxon>Vigna</taxon>
    </lineage>
</organism>
<accession>A0AAQ3RVE4</accession>
<evidence type="ECO:0008006" key="7">
    <source>
        <dbReference type="Google" id="ProtNLM"/>
    </source>
</evidence>
<evidence type="ECO:0000256" key="1">
    <source>
        <dbReference type="ARBA" id="ARBA00006484"/>
    </source>
</evidence>
<dbReference type="InterPro" id="IPR036291">
    <property type="entry name" value="NAD(P)-bd_dom_sf"/>
</dbReference>
<evidence type="ECO:0000256" key="3">
    <source>
        <dbReference type="ARBA" id="ARBA00023027"/>
    </source>
</evidence>
<reference evidence="5 6" key="1">
    <citation type="journal article" date="2023" name="Life. Sci Alliance">
        <title>Evolutionary insights into 3D genome organization and epigenetic landscape of Vigna mungo.</title>
        <authorList>
            <person name="Junaid A."/>
            <person name="Singh B."/>
            <person name="Bhatia S."/>
        </authorList>
    </citation>
    <scope>NUCLEOTIDE SEQUENCE [LARGE SCALE GENOMIC DNA]</scope>
    <source>
        <strain evidence="5">Urdbean</strain>
    </source>
</reference>
<dbReference type="PRINTS" id="PR00080">
    <property type="entry name" value="SDRFAMILY"/>
</dbReference>
<evidence type="ECO:0000256" key="2">
    <source>
        <dbReference type="ARBA" id="ARBA00023002"/>
    </source>
</evidence>
<sequence length="358" mass="38822">MKFESEAKKPRPLERNTANISHSRALFAESFHRLLSTQTGGLIFDGASNTPQPLSPEFLLPPIARYISYDAQHATNVIKRISHCSLMWWFRKLQDKVALITGAASGIGKATATKFINNGAKVIIADINQQLGEETEKELGSNATFITCDVTQESDISNAVEFAISKYKQLDIMYNNAGVACKSPLSIVDLDMALFDKIMDINVRGAVAGIKHAARVMIPRGSGSILCTASVTGVMGGLAQHTYSISKSAVIGIVKSLASELCRHGIRVNCISPFAIPTPFALEEMSQIYPHVDSQRHVDIIHNASVLKGVYCEPDDVANAALFLASNDAKYVSGHNLVVDGGFTSFKNLEFPPPDQVQ</sequence>
<protein>
    <recommendedName>
        <fullName evidence="7">Zerumbone synthase</fullName>
    </recommendedName>
</protein>
<keyword evidence="2" id="KW-0560">Oxidoreductase</keyword>
<evidence type="ECO:0000313" key="5">
    <source>
        <dbReference type="EMBL" id="WVZ05884.1"/>
    </source>
</evidence>
<dbReference type="FunFam" id="3.40.50.720:FF:000084">
    <property type="entry name" value="Short-chain dehydrogenase reductase"/>
    <property type="match status" value="1"/>
</dbReference>
<dbReference type="PRINTS" id="PR00081">
    <property type="entry name" value="GDHRDH"/>
</dbReference>
<dbReference type="PANTHER" id="PTHR43180:SF28">
    <property type="entry name" value="NAD(P)-BINDING ROSSMANN-FOLD SUPERFAMILY PROTEIN"/>
    <property type="match status" value="1"/>
</dbReference>
<dbReference type="GO" id="GO:0006629">
    <property type="term" value="P:lipid metabolic process"/>
    <property type="evidence" value="ECO:0007669"/>
    <property type="project" value="UniProtKB-KW"/>
</dbReference>
<evidence type="ECO:0000313" key="6">
    <source>
        <dbReference type="Proteomes" id="UP001374535"/>
    </source>
</evidence>
<evidence type="ECO:0000256" key="4">
    <source>
        <dbReference type="ARBA" id="ARBA00023098"/>
    </source>
</evidence>
<dbReference type="Pfam" id="PF13561">
    <property type="entry name" value="adh_short_C2"/>
    <property type="match status" value="1"/>
</dbReference>
<dbReference type="AlphaFoldDB" id="A0AAQ3RVE4"/>
<dbReference type="InterPro" id="IPR020904">
    <property type="entry name" value="Sc_DH/Rdtase_CS"/>
</dbReference>
<dbReference type="InterPro" id="IPR002347">
    <property type="entry name" value="SDR_fam"/>
</dbReference>
<dbReference type="SUPFAM" id="SSF51735">
    <property type="entry name" value="NAD(P)-binding Rossmann-fold domains"/>
    <property type="match status" value="1"/>
</dbReference>